<name>A0ABW3Q3L3_9BACT</name>
<proteinExistence type="predicted"/>
<protein>
    <recommendedName>
        <fullName evidence="1">ZU5 domain-containing protein</fullName>
    </recommendedName>
</protein>
<gene>
    <name evidence="2" type="ORF">ACFQ4C_13110</name>
</gene>
<dbReference type="RefSeq" id="WP_265992559.1">
    <property type="nucleotide sequence ID" value="NZ_CP110973.1"/>
</dbReference>
<comment type="caution">
    <text evidence="2">The sequence shown here is derived from an EMBL/GenBank/DDBJ whole genome shotgun (WGS) entry which is preliminary data.</text>
</comment>
<sequence length="429" mass="46387">MKLSHYLLTGLAVIGSLTGCKTNPDVDPVGSNPPVQETGTGTVTEVGQPQGALVSKMIGPEGGTIATADGNVQLVIPAGAVSQATNITIQPITNHLPNGIGQAFRFSPDGLQFAKPATLTFAYSNEKVSANDADLLKIAYQGTNKIWYNVPGVQVDTQKKRISVPMPHFSDWSAYEIAYLESLLLLSGSSIRTEFVQYGQTMNLLIWEDLLVDDALQQVADNKFGDIKAVTWSLVGPGELKKSQSIKSVFYEAPKTGKDRIQVTVNAEITFQKNQKKLILVKNITVGNNYVEVVFNGQTRVYTDVSLDTAGGEVWVISGGDREDDYLYLSVFGSSAGSFPFGNPLKTETGISSGHYNQGDYAYRTHYACVGDIERGVQIMTGSVKVDEFVRGKVARGTFSGSLMKDDPKKDCPNEALPISGTFFLTPEE</sequence>
<dbReference type="PROSITE" id="PS51145">
    <property type="entry name" value="ZU5"/>
    <property type="match status" value="1"/>
</dbReference>
<dbReference type="Gene3D" id="2.60.220.30">
    <property type="match status" value="1"/>
</dbReference>
<dbReference type="Pfam" id="PF00791">
    <property type="entry name" value="ZU5"/>
    <property type="match status" value="1"/>
</dbReference>
<keyword evidence="3" id="KW-1185">Reference proteome</keyword>
<evidence type="ECO:0000313" key="3">
    <source>
        <dbReference type="Proteomes" id="UP001597116"/>
    </source>
</evidence>
<accession>A0ABW3Q3L3</accession>
<dbReference type="EMBL" id="JBHTLP010000008">
    <property type="protein sequence ID" value="MFD1142058.1"/>
    <property type="molecule type" value="Genomic_DNA"/>
</dbReference>
<dbReference type="Proteomes" id="UP001597116">
    <property type="component" value="Unassembled WGS sequence"/>
</dbReference>
<organism evidence="2 3">
    <name type="scientific">Larkinella insperata</name>
    <dbReference type="NCBI Taxonomy" id="332158"/>
    <lineage>
        <taxon>Bacteria</taxon>
        <taxon>Pseudomonadati</taxon>
        <taxon>Bacteroidota</taxon>
        <taxon>Cytophagia</taxon>
        <taxon>Cytophagales</taxon>
        <taxon>Spirosomataceae</taxon>
        <taxon>Larkinella</taxon>
    </lineage>
</organism>
<feature type="domain" description="ZU5" evidence="1">
    <location>
        <begin position="52"/>
        <end position="178"/>
    </location>
</feature>
<dbReference type="PROSITE" id="PS51257">
    <property type="entry name" value="PROKAR_LIPOPROTEIN"/>
    <property type="match status" value="1"/>
</dbReference>
<reference evidence="3" key="1">
    <citation type="journal article" date="2019" name="Int. J. Syst. Evol. Microbiol.">
        <title>The Global Catalogue of Microorganisms (GCM) 10K type strain sequencing project: providing services to taxonomists for standard genome sequencing and annotation.</title>
        <authorList>
            <consortium name="The Broad Institute Genomics Platform"/>
            <consortium name="The Broad Institute Genome Sequencing Center for Infectious Disease"/>
            <person name="Wu L."/>
            <person name="Ma J."/>
        </authorList>
    </citation>
    <scope>NUCLEOTIDE SEQUENCE [LARGE SCALE GENOMIC DNA]</scope>
    <source>
        <strain evidence="3">CCUG 55608</strain>
    </source>
</reference>
<evidence type="ECO:0000313" key="2">
    <source>
        <dbReference type="EMBL" id="MFD1142058.1"/>
    </source>
</evidence>
<evidence type="ECO:0000259" key="1">
    <source>
        <dbReference type="PROSITE" id="PS51145"/>
    </source>
</evidence>
<dbReference type="InterPro" id="IPR000906">
    <property type="entry name" value="ZU5_dom"/>
</dbReference>